<accession>A0A6A1V362</accession>
<organism evidence="1 2">
    <name type="scientific">Morella rubra</name>
    <name type="common">Chinese bayberry</name>
    <dbReference type="NCBI Taxonomy" id="262757"/>
    <lineage>
        <taxon>Eukaryota</taxon>
        <taxon>Viridiplantae</taxon>
        <taxon>Streptophyta</taxon>
        <taxon>Embryophyta</taxon>
        <taxon>Tracheophyta</taxon>
        <taxon>Spermatophyta</taxon>
        <taxon>Magnoliopsida</taxon>
        <taxon>eudicotyledons</taxon>
        <taxon>Gunneridae</taxon>
        <taxon>Pentapetalae</taxon>
        <taxon>rosids</taxon>
        <taxon>fabids</taxon>
        <taxon>Fagales</taxon>
        <taxon>Myricaceae</taxon>
        <taxon>Morella</taxon>
    </lineage>
</organism>
<name>A0A6A1V362_9ROSI</name>
<keyword evidence="2" id="KW-1185">Reference proteome</keyword>
<sequence length="140" mass="15348">MLGIQQTFCIADKQILFQTSLISVARCPPPHQPPVSPAPATATGPPDACAPPPHCRCSTFYLNDGDQGTVSKDFVQVPIGPVTRARAKKFKDVLNGLIQELWAQANAWRPIEHDPREQQRIVNMIQVLEGSGKAKLKLAR</sequence>
<dbReference type="AlphaFoldDB" id="A0A6A1V362"/>
<proteinExistence type="predicted"/>
<dbReference type="Proteomes" id="UP000516437">
    <property type="component" value="Chromosome 7"/>
</dbReference>
<gene>
    <name evidence="1" type="ORF">CJ030_MR7G000096</name>
</gene>
<evidence type="ECO:0000313" key="1">
    <source>
        <dbReference type="EMBL" id="KAB1206448.1"/>
    </source>
</evidence>
<reference evidence="1 2" key="1">
    <citation type="journal article" date="2019" name="Plant Biotechnol. J.">
        <title>The red bayberry genome and genetic basis of sex determination.</title>
        <authorList>
            <person name="Jia H.M."/>
            <person name="Jia H.J."/>
            <person name="Cai Q.L."/>
            <person name="Wang Y."/>
            <person name="Zhao H.B."/>
            <person name="Yang W.F."/>
            <person name="Wang G.Y."/>
            <person name="Li Y.H."/>
            <person name="Zhan D.L."/>
            <person name="Shen Y.T."/>
            <person name="Niu Q.F."/>
            <person name="Chang L."/>
            <person name="Qiu J."/>
            <person name="Zhao L."/>
            <person name="Xie H.B."/>
            <person name="Fu W.Y."/>
            <person name="Jin J."/>
            <person name="Li X.W."/>
            <person name="Jiao Y."/>
            <person name="Zhou C.C."/>
            <person name="Tu T."/>
            <person name="Chai C.Y."/>
            <person name="Gao J.L."/>
            <person name="Fan L.J."/>
            <person name="van de Weg E."/>
            <person name="Wang J.Y."/>
            <person name="Gao Z.S."/>
        </authorList>
    </citation>
    <scope>NUCLEOTIDE SEQUENCE [LARGE SCALE GENOMIC DNA]</scope>
    <source>
        <tissue evidence="1">Leaves</tissue>
    </source>
</reference>
<evidence type="ECO:0000313" key="2">
    <source>
        <dbReference type="Proteomes" id="UP000516437"/>
    </source>
</evidence>
<protein>
    <submittedName>
        <fullName evidence="1">Uncharacterized protein</fullName>
    </submittedName>
</protein>
<dbReference type="EMBL" id="RXIC02000025">
    <property type="protein sequence ID" value="KAB1206448.1"/>
    <property type="molecule type" value="Genomic_DNA"/>
</dbReference>
<comment type="caution">
    <text evidence="1">The sequence shown here is derived from an EMBL/GenBank/DDBJ whole genome shotgun (WGS) entry which is preliminary data.</text>
</comment>